<protein>
    <recommendedName>
        <fullName evidence="5">Protein bassoon-like</fullName>
    </recommendedName>
</protein>
<feature type="coiled-coil region" evidence="1">
    <location>
        <begin position="147"/>
        <end position="181"/>
    </location>
</feature>
<feature type="region of interest" description="Disordered" evidence="2">
    <location>
        <begin position="1205"/>
        <end position="1318"/>
    </location>
</feature>
<feature type="compositionally biased region" description="Low complexity" evidence="2">
    <location>
        <begin position="351"/>
        <end position="362"/>
    </location>
</feature>
<feature type="compositionally biased region" description="Basic and acidic residues" evidence="2">
    <location>
        <begin position="338"/>
        <end position="350"/>
    </location>
</feature>
<feature type="compositionally biased region" description="Basic and acidic residues" evidence="2">
    <location>
        <begin position="58"/>
        <end position="72"/>
    </location>
</feature>
<dbReference type="GO" id="GO:0048788">
    <property type="term" value="C:cytoskeleton of presynaptic active zone"/>
    <property type="evidence" value="ECO:0007669"/>
    <property type="project" value="TreeGrafter"/>
</dbReference>
<feature type="compositionally biased region" description="Low complexity" evidence="2">
    <location>
        <begin position="1449"/>
        <end position="1462"/>
    </location>
</feature>
<feature type="compositionally biased region" description="Low complexity" evidence="2">
    <location>
        <begin position="787"/>
        <end position="797"/>
    </location>
</feature>
<dbReference type="GO" id="GO:0035418">
    <property type="term" value="P:protein localization to synapse"/>
    <property type="evidence" value="ECO:0007669"/>
    <property type="project" value="TreeGrafter"/>
</dbReference>
<feature type="compositionally biased region" description="Basic residues" evidence="2">
    <location>
        <begin position="1399"/>
        <end position="1414"/>
    </location>
</feature>
<feature type="region of interest" description="Disordered" evidence="2">
    <location>
        <begin position="505"/>
        <end position="555"/>
    </location>
</feature>
<feature type="compositionally biased region" description="Basic and acidic residues" evidence="2">
    <location>
        <begin position="1437"/>
        <end position="1448"/>
    </location>
</feature>
<dbReference type="GO" id="GO:0030424">
    <property type="term" value="C:axon"/>
    <property type="evidence" value="ECO:0007669"/>
    <property type="project" value="TreeGrafter"/>
</dbReference>
<feature type="compositionally biased region" description="Basic and acidic residues" evidence="2">
    <location>
        <begin position="1346"/>
        <end position="1359"/>
    </location>
</feature>
<feature type="region of interest" description="Disordered" evidence="2">
    <location>
        <begin position="1011"/>
        <end position="1086"/>
    </location>
</feature>
<feature type="region of interest" description="Disordered" evidence="2">
    <location>
        <begin position="761"/>
        <end position="819"/>
    </location>
</feature>
<dbReference type="Proteomes" id="UP000829720">
    <property type="component" value="Unassembled WGS sequence"/>
</dbReference>
<evidence type="ECO:0000313" key="3">
    <source>
        <dbReference type="EMBL" id="KAI1892924.1"/>
    </source>
</evidence>
<feature type="compositionally biased region" description="Basic and acidic residues" evidence="2">
    <location>
        <begin position="1226"/>
        <end position="1247"/>
    </location>
</feature>
<evidence type="ECO:0000313" key="4">
    <source>
        <dbReference type="Proteomes" id="UP000829720"/>
    </source>
</evidence>
<gene>
    <name evidence="3" type="ORF">AGOR_G00138520</name>
</gene>
<feature type="region of interest" description="Disordered" evidence="2">
    <location>
        <begin position="216"/>
        <end position="375"/>
    </location>
</feature>
<feature type="compositionally biased region" description="Low complexity" evidence="2">
    <location>
        <begin position="1"/>
        <end position="43"/>
    </location>
</feature>
<comment type="caution">
    <text evidence="3">The sequence shown here is derived from an EMBL/GenBank/DDBJ whole genome shotgun (WGS) entry which is preliminary data.</text>
</comment>
<feature type="compositionally biased region" description="Basic and acidic residues" evidence="2">
    <location>
        <begin position="1303"/>
        <end position="1318"/>
    </location>
</feature>
<keyword evidence="1" id="KW-0175">Coiled coil</keyword>
<evidence type="ECO:0008006" key="5">
    <source>
        <dbReference type="Google" id="ProtNLM"/>
    </source>
</evidence>
<dbReference type="GO" id="GO:0098882">
    <property type="term" value="F:structural constituent of presynaptic active zone"/>
    <property type="evidence" value="ECO:0007669"/>
    <property type="project" value="TreeGrafter"/>
</dbReference>
<dbReference type="GO" id="GO:0098982">
    <property type="term" value="C:GABA-ergic synapse"/>
    <property type="evidence" value="ECO:0007669"/>
    <property type="project" value="TreeGrafter"/>
</dbReference>
<dbReference type="InterPro" id="IPR052098">
    <property type="entry name" value="Presynaptic_Scaffold_Bsn/Pclo"/>
</dbReference>
<dbReference type="GO" id="GO:1904071">
    <property type="term" value="P:presynaptic active zone assembly"/>
    <property type="evidence" value="ECO:0007669"/>
    <property type="project" value="TreeGrafter"/>
</dbReference>
<feature type="compositionally biased region" description="Pro residues" evidence="2">
    <location>
        <begin position="798"/>
        <end position="819"/>
    </location>
</feature>
<feature type="compositionally biased region" description="Basic and acidic residues" evidence="2">
    <location>
        <begin position="249"/>
        <end position="258"/>
    </location>
</feature>
<evidence type="ECO:0000256" key="2">
    <source>
        <dbReference type="SAM" id="MobiDB-lite"/>
    </source>
</evidence>
<feature type="compositionally biased region" description="Low complexity" evidence="2">
    <location>
        <begin position="1481"/>
        <end position="1501"/>
    </location>
</feature>
<feature type="compositionally biased region" description="Polar residues" evidence="2">
    <location>
        <begin position="1290"/>
        <end position="1299"/>
    </location>
</feature>
<feature type="compositionally biased region" description="Basic and acidic residues" evidence="2">
    <location>
        <begin position="1133"/>
        <end position="1147"/>
    </location>
</feature>
<feature type="region of interest" description="Disordered" evidence="2">
    <location>
        <begin position="1"/>
        <end position="72"/>
    </location>
</feature>
<evidence type="ECO:0000256" key="1">
    <source>
        <dbReference type="SAM" id="Coils"/>
    </source>
</evidence>
<feature type="compositionally biased region" description="Low complexity" evidence="2">
    <location>
        <begin position="1508"/>
        <end position="1591"/>
    </location>
</feature>
<organism evidence="3 4">
    <name type="scientific">Albula goreensis</name>
    <dbReference type="NCBI Taxonomy" id="1534307"/>
    <lineage>
        <taxon>Eukaryota</taxon>
        <taxon>Metazoa</taxon>
        <taxon>Chordata</taxon>
        <taxon>Craniata</taxon>
        <taxon>Vertebrata</taxon>
        <taxon>Euteleostomi</taxon>
        <taxon>Actinopterygii</taxon>
        <taxon>Neopterygii</taxon>
        <taxon>Teleostei</taxon>
        <taxon>Albuliformes</taxon>
        <taxon>Albulidae</taxon>
        <taxon>Albula</taxon>
    </lineage>
</organism>
<feature type="region of interest" description="Disordered" evidence="2">
    <location>
        <begin position="1101"/>
        <end position="1147"/>
    </location>
</feature>
<dbReference type="PANTHER" id="PTHR14113:SF1">
    <property type="entry name" value="PROTEIN BASSOON"/>
    <property type="match status" value="1"/>
</dbReference>
<accession>A0A8T3DB18</accession>
<dbReference type="OrthoDB" id="8958142at2759"/>
<proteinExistence type="predicted"/>
<dbReference type="PANTHER" id="PTHR14113">
    <property type="entry name" value="PICCOLO/BASSOON"/>
    <property type="match status" value="1"/>
</dbReference>
<feature type="coiled-coil region" evidence="1">
    <location>
        <begin position="635"/>
        <end position="672"/>
    </location>
</feature>
<feature type="compositionally biased region" description="Polar residues" evidence="2">
    <location>
        <begin position="216"/>
        <end position="248"/>
    </location>
</feature>
<feature type="compositionally biased region" description="Polar residues" evidence="2">
    <location>
        <begin position="363"/>
        <end position="373"/>
    </location>
</feature>
<dbReference type="GO" id="GO:0098978">
    <property type="term" value="C:glutamatergic synapse"/>
    <property type="evidence" value="ECO:0007669"/>
    <property type="project" value="TreeGrafter"/>
</dbReference>
<feature type="region of interest" description="Disordered" evidence="2">
    <location>
        <begin position="1341"/>
        <end position="1609"/>
    </location>
</feature>
<keyword evidence="4" id="KW-1185">Reference proteome</keyword>
<sequence length="1609" mass="180715">MQVQAQQLQMQPQGHSQMPQTQPHMQPQTQPQHPIHQTQAIPQASLVPAVNTSASSSPEKEREEDKLRRQQEQQLQLERECVELEKIRQMRLQEELERERLDLQRKREKEQMLVHREIQELQSIKQQVLQQQQVERESQLVMQREQLAQQKMQLDQIQSLQQQLQQQLEEQKRQKTAAAAAAAAATAAAAAASATGTASTNTQGAVVCDQTGRVIQQDQGRNGQTWQPYNEGQSSRTLPSSTSEISLRNNEEHVETRSMKKRNSMPRLRDGLDEESQPTVRRIVDSSVQTDDEDGEERFMMSRRRRTRRSVDCSVQTDDEDKAEWEQPVRRRRSRFSKHSDANTESKVDTSKTSSSSIATQTIRDCSSQTDSEQLGRVSPAIHITTSDPKVEIVHYISAPERTHKGESLGCQTEPEAQSQGVVIPQLSVPTTISPYSTGVQMVADPRQQGVAKFERRKPDPLDIGYQPHHLHNESLSSLIRQTPKSPQVLYSPVSPLSPHRLMETSFSSSERLNKAHVTPQKHFTAESPQRQQTLPRPIKNVQRSMSDPKPLSPTLEDPAKARFALYQQQALQSQLAALQHSSLMRKVKRTLPSPPPEETNLPMMNTALPQMYTTQTLPQKMVSRQMLGSKASLLKDITHELKVVEQESSKLRKQQAELEEEEKEIDAKLRYLELGITQRKETLLKERERRELAYIRCMGDSRDYMSDSELNNLRLATAFEGNGLLTRPSTAPLNQFTSDQLNTAQYPPTSSFVAYQYPQSQPVPQVPAPSPYQQTGFQPPQYPTMSQSHPQPSALQPQPPPPTYQAQAPFPPHSFPQSQPPYPVDIGVQPSQPGFQPPLGPTPYPTQTLPYPSQPSFPTGPSMPFQPTAEILTVHQRPRQTSLADLEQKMPTNYEVISTPTVVVTTTAQDTPYTSTTVGSSYGQYTTTVANTYGQYTTTVASTYGQYTTSVANTYGQYKPPETTLPDRMHSAESPSTAYTSEGLYTNLEQNIPRNYVMIDDISELTKENMGTSSDMHKTDTHGHPASGRYGSETGPPRVSSYGRTEEESEEDLYDHHGRGKSTSSYHQRGSDSHGRMGSSSSMGGGSSYYYDDYKHSTRADKHGSSMGVQKHSSKNLGPAVVSSKRSKHRKQGMEQKISKFSPIEEAKDVESDLASYTITTSSGGSCTVVSRAKKMQDDITYGLKKNIYDHQKYYGMSSREALEEEDRMYGHGRSRSTGYGMDKISSRDSGHRSKSYERDTMDRSQRSSYSRGRPSMRSQNSEEESPLSPVGKPMGGGRGSIGPEPPDSRNQYGSSHSLPDVQDHMKDLPRSHVYKPDDSYIIDDMHCAVSDSEAYHLGQEETDWFEKPRDARSDRSRHYGSSGHSSSQRRSHVKHTYHDYDEPPEEDLWPQDDYSHSSRHSSSRDHRHHGSSGRHSSSSRHSSEEPRSSRSSRGHPKDPSMRHDTRSSSSGKRTSDSRSSQGYHGSDYSRDPSGHHHSSSGQRGQKQQSSSGHHQQTSSRKQQDLQSHPPSSRQQGSSQQQRSSGGPQSGRQPGPQQQEGMQQQGQPGQQTRTQQQQQAQTSTARQSQQQPAGAVQQQQPAQAQQLQASLDKRRLDSPWRLPSLPQR</sequence>
<reference evidence="3" key="1">
    <citation type="submission" date="2021-01" db="EMBL/GenBank/DDBJ databases">
        <authorList>
            <person name="Zahm M."/>
            <person name="Roques C."/>
            <person name="Cabau C."/>
            <person name="Klopp C."/>
            <person name="Donnadieu C."/>
            <person name="Jouanno E."/>
            <person name="Lampietro C."/>
            <person name="Louis A."/>
            <person name="Herpin A."/>
            <person name="Echchiki A."/>
            <person name="Berthelot C."/>
            <person name="Parey E."/>
            <person name="Roest-Crollius H."/>
            <person name="Braasch I."/>
            <person name="Postlethwait J."/>
            <person name="Bobe J."/>
            <person name="Montfort J."/>
            <person name="Bouchez O."/>
            <person name="Begum T."/>
            <person name="Mejri S."/>
            <person name="Adams A."/>
            <person name="Chen W.-J."/>
            <person name="Guiguen Y."/>
        </authorList>
    </citation>
    <scope>NUCLEOTIDE SEQUENCE</scope>
    <source>
        <tissue evidence="3">Blood</tissue>
    </source>
</reference>
<name>A0A8T3DB18_9TELE</name>
<dbReference type="EMBL" id="JAERUA010000012">
    <property type="protein sequence ID" value="KAI1892924.1"/>
    <property type="molecule type" value="Genomic_DNA"/>
</dbReference>